<dbReference type="PANTHER" id="PTHR23282">
    <property type="entry name" value="APICAL ENDOSOMAL GLYCOPROTEIN PRECURSOR"/>
    <property type="match status" value="1"/>
</dbReference>
<evidence type="ECO:0000313" key="4">
    <source>
        <dbReference type="EMBL" id="RUS71280.1"/>
    </source>
</evidence>
<evidence type="ECO:0000256" key="2">
    <source>
        <dbReference type="SAM" id="Phobius"/>
    </source>
</evidence>
<evidence type="ECO:0000256" key="1">
    <source>
        <dbReference type="SAM" id="MobiDB-lite"/>
    </source>
</evidence>
<dbReference type="CDD" id="cd06263">
    <property type="entry name" value="MAM"/>
    <property type="match status" value="1"/>
</dbReference>
<protein>
    <recommendedName>
        <fullName evidence="3">MAM domain-containing protein</fullName>
    </recommendedName>
</protein>
<dbReference type="SUPFAM" id="SSF49899">
    <property type="entry name" value="Concanavalin A-like lectins/glucanases"/>
    <property type="match status" value="1"/>
</dbReference>
<accession>A0A3S1AZM4</accession>
<dbReference type="OrthoDB" id="412155at2759"/>
<dbReference type="PROSITE" id="PS50060">
    <property type="entry name" value="MAM_2"/>
    <property type="match status" value="1"/>
</dbReference>
<dbReference type="EMBL" id="RQTK01001240">
    <property type="protein sequence ID" value="RUS71280.1"/>
    <property type="molecule type" value="Genomic_DNA"/>
</dbReference>
<dbReference type="STRING" id="188477.A0A3S1AZM4"/>
<comment type="caution">
    <text evidence="4">The sequence shown here is derived from an EMBL/GenBank/DDBJ whole genome shotgun (WGS) entry which is preliminary data.</text>
</comment>
<evidence type="ECO:0000259" key="3">
    <source>
        <dbReference type="PROSITE" id="PS50060"/>
    </source>
</evidence>
<keyword evidence="2" id="KW-0472">Membrane</keyword>
<sequence length="224" mass="25244">MLQLDKKEESIHEFEAQLRHFRTASATVVVQFIPDIKCQTIALAASARTKNASAAPPKGTSRTNASAKAQVETSRKIPCPANKSDLGCVMSDRIDVWSCDFEQDCSYEQEKYDQFDWSKNSGETATSSTGPDFDHTVQNINGHYMYIETSGFASQGISSSKNEGDTAILRTSDIPRIPGCTYRLVFWYSMYGRGTGSLTVKVCACLWLWLFMWLFMCLCMWMWL</sequence>
<reference evidence="4 5" key="1">
    <citation type="submission" date="2019-01" db="EMBL/GenBank/DDBJ databases">
        <title>A draft genome assembly of the solar-powered sea slug Elysia chlorotica.</title>
        <authorList>
            <person name="Cai H."/>
            <person name="Li Q."/>
            <person name="Fang X."/>
            <person name="Li J."/>
            <person name="Curtis N.E."/>
            <person name="Altenburger A."/>
            <person name="Shibata T."/>
            <person name="Feng M."/>
            <person name="Maeda T."/>
            <person name="Schwartz J.A."/>
            <person name="Shigenobu S."/>
            <person name="Lundholm N."/>
            <person name="Nishiyama T."/>
            <person name="Yang H."/>
            <person name="Hasebe M."/>
            <person name="Li S."/>
            <person name="Pierce S.K."/>
            <person name="Wang J."/>
        </authorList>
    </citation>
    <scope>NUCLEOTIDE SEQUENCE [LARGE SCALE GENOMIC DNA]</scope>
    <source>
        <strain evidence="4">EC2010</strain>
        <tissue evidence="4">Whole organism of an adult</tissue>
    </source>
</reference>
<keyword evidence="2" id="KW-0812">Transmembrane</keyword>
<feature type="domain" description="MAM" evidence="3">
    <location>
        <begin position="97"/>
        <end position="202"/>
    </location>
</feature>
<keyword evidence="5" id="KW-1185">Reference proteome</keyword>
<dbReference type="PANTHER" id="PTHR23282:SF101">
    <property type="entry name" value="MAM DOMAIN-CONTAINING PROTEIN"/>
    <property type="match status" value="1"/>
</dbReference>
<dbReference type="InterPro" id="IPR000998">
    <property type="entry name" value="MAM_dom"/>
</dbReference>
<proteinExistence type="predicted"/>
<feature type="transmembrane region" description="Helical" evidence="2">
    <location>
        <begin position="198"/>
        <end position="223"/>
    </location>
</feature>
<feature type="region of interest" description="Disordered" evidence="1">
    <location>
        <begin position="49"/>
        <end position="71"/>
    </location>
</feature>
<dbReference type="InterPro" id="IPR051560">
    <property type="entry name" value="MAM_domain-containing"/>
</dbReference>
<gene>
    <name evidence="4" type="ORF">EGW08_020957</name>
</gene>
<organism evidence="4 5">
    <name type="scientific">Elysia chlorotica</name>
    <name type="common">Eastern emerald elysia</name>
    <name type="synonym">Sea slug</name>
    <dbReference type="NCBI Taxonomy" id="188477"/>
    <lineage>
        <taxon>Eukaryota</taxon>
        <taxon>Metazoa</taxon>
        <taxon>Spiralia</taxon>
        <taxon>Lophotrochozoa</taxon>
        <taxon>Mollusca</taxon>
        <taxon>Gastropoda</taxon>
        <taxon>Heterobranchia</taxon>
        <taxon>Euthyneura</taxon>
        <taxon>Panpulmonata</taxon>
        <taxon>Sacoglossa</taxon>
        <taxon>Placobranchoidea</taxon>
        <taxon>Plakobranchidae</taxon>
        <taxon>Elysia</taxon>
    </lineage>
</organism>
<dbReference type="Proteomes" id="UP000271974">
    <property type="component" value="Unassembled WGS sequence"/>
</dbReference>
<dbReference type="AlphaFoldDB" id="A0A3S1AZM4"/>
<name>A0A3S1AZM4_ELYCH</name>
<keyword evidence="2" id="KW-1133">Transmembrane helix</keyword>
<evidence type="ECO:0000313" key="5">
    <source>
        <dbReference type="Proteomes" id="UP000271974"/>
    </source>
</evidence>
<dbReference type="InterPro" id="IPR013320">
    <property type="entry name" value="ConA-like_dom_sf"/>
</dbReference>
<dbReference type="GO" id="GO:0016020">
    <property type="term" value="C:membrane"/>
    <property type="evidence" value="ECO:0007669"/>
    <property type="project" value="InterPro"/>
</dbReference>
<dbReference type="Pfam" id="PF00629">
    <property type="entry name" value="MAM"/>
    <property type="match status" value="1"/>
</dbReference>
<dbReference type="Gene3D" id="2.60.120.200">
    <property type="match status" value="1"/>
</dbReference>